<evidence type="ECO:0000313" key="9">
    <source>
        <dbReference type="EMBL" id="AWI74936.1"/>
    </source>
</evidence>
<dbReference type="EMBL" id="CP022187">
    <property type="protein sequence ID" value="AWI74936.1"/>
    <property type="molecule type" value="Genomic_DNA"/>
</dbReference>
<evidence type="ECO:0000256" key="5">
    <source>
        <dbReference type="ARBA" id="ARBA00023004"/>
    </source>
</evidence>
<dbReference type="RefSeq" id="WP_108948644.1">
    <property type="nucleotide sequence ID" value="NZ_CP022187.1"/>
</dbReference>
<keyword evidence="1" id="KW-0813">Transport</keyword>
<dbReference type="GO" id="GO:0046872">
    <property type="term" value="F:metal ion binding"/>
    <property type="evidence" value="ECO:0007669"/>
    <property type="project" value="UniProtKB-KW"/>
</dbReference>
<dbReference type="PROSITE" id="PS00198">
    <property type="entry name" value="4FE4S_FER_1"/>
    <property type="match status" value="1"/>
</dbReference>
<evidence type="ECO:0000256" key="4">
    <source>
        <dbReference type="ARBA" id="ARBA00022982"/>
    </source>
</evidence>
<feature type="transmembrane region" description="Helical" evidence="7">
    <location>
        <begin position="40"/>
        <end position="59"/>
    </location>
</feature>
<sequence length="344" mass="38106">MTEAAVTSAASAHAKGKAARVIPIAVEGRTPPRALQRRRLLFQVGFFLLFILAPVFDLFRYDLDAGHAWLLGFEWRLGLDDFLAGRIGALEAGANVLLRLFVPILVGAGAFLYVAWRWGRLYCGWLCPHFSVVETINTLMLRASGKPSVWEKAPITPWLPAGGKRKPDARWWGLVVPAAVAFAFTWAVVFLTYLLPPGEVYGNLIHGTLTRNQTIFILATTTVLSMEFLFARHLFCRYACAVGLFQSLAWMSNPKAMVVGFLRARASDCSTCLPEKQSACDAVCPMRLTPRNIKRHMFTCTQCAQCVDACGETQADNPDGPLLHWVSDEAARQNEAGFRAGRER</sequence>
<keyword evidence="2" id="KW-0004">4Fe-4S</keyword>
<dbReference type="InterPro" id="IPR017896">
    <property type="entry name" value="4Fe4S_Fe-S-bd"/>
</dbReference>
<dbReference type="KEGG" id="acom:CEW83_06615"/>
<dbReference type="Pfam" id="PF12801">
    <property type="entry name" value="Fer4_5"/>
    <property type="match status" value="2"/>
</dbReference>
<feature type="transmembrane region" description="Helical" evidence="7">
    <location>
        <begin position="171"/>
        <end position="195"/>
    </location>
</feature>
<protein>
    <submittedName>
        <fullName evidence="9">4Fe-4S binding protein</fullName>
    </submittedName>
</protein>
<keyword evidence="10" id="KW-1185">Reference proteome</keyword>
<dbReference type="GO" id="GO:0051539">
    <property type="term" value="F:4 iron, 4 sulfur cluster binding"/>
    <property type="evidence" value="ECO:0007669"/>
    <property type="project" value="UniProtKB-KW"/>
</dbReference>
<reference evidence="9 10" key="1">
    <citation type="submission" date="2017-06" db="EMBL/GenBank/DDBJ databases">
        <title>Azoarcus.</title>
        <authorList>
            <person name="Woo J.-H."/>
            <person name="Kim H.-S."/>
        </authorList>
    </citation>
    <scope>NUCLEOTIDE SEQUENCE [LARGE SCALE GENOMIC DNA]</scope>
    <source>
        <strain evidence="9 10">TSPY31</strain>
    </source>
</reference>
<proteinExistence type="predicted"/>
<name>A0A2U8GPK7_9RHOO</name>
<keyword evidence="7" id="KW-0472">Membrane</keyword>
<evidence type="ECO:0000313" key="10">
    <source>
        <dbReference type="Proteomes" id="UP000244930"/>
    </source>
</evidence>
<dbReference type="Proteomes" id="UP000244930">
    <property type="component" value="Chromosome"/>
</dbReference>
<dbReference type="PANTHER" id="PTHR30176">
    <property type="entry name" value="FERREDOXIN-TYPE PROTEIN NAPH"/>
    <property type="match status" value="1"/>
</dbReference>
<keyword evidence="7" id="KW-1133">Transmembrane helix</keyword>
<evidence type="ECO:0000256" key="7">
    <source>
        <dbReference type="SAM" id="Phobius"/>
    </source>
</evidence>
<keyword evidence="6" id="KW-0411">Iron-sulfur</keyword>
<keyword evidence="4" id="KW-0249">Electron transport</keyword>
<feature type="domain" description="4Fe-4S ferredoxin-type" evidence="8">
    <location>
        <begin position="102"/>
        <end position="147"/>
    </location>
</feature>
<keyword evidence="5" id="KW-0408">Iron</keyword>
<evidence type="ECO:0000256" key="2">
    <source>
        <dbReference type="ARBA" id="ARBA00022485"/>
    </source>
</evidence>
<keyword evidence="7" id="KW-0812">Transmembrane</keyword>
<keyword evidence="3" id="KW-0479">Metal-binding</keyword>
<evidence type="ECO:0000256" key="6">
    <source>
        <dbReference type="ARBA" id="ARBA00023014"/>
    </source>
</evidence>
<dbReference type="InterPro" id="IPR017900">
    <property type="entry name" value="4Fe4S_Fe_S_CS"/>
</dbReference>
<feature type="domain" description="4Fe-4S ferredoxin-type" evidence="8">
    <location>
        <begin position="216"/>
        <end position="249"/>
    </location>
</feature>
<accession>A0A2U8GPK7</accession>
<dbReference type="AlphaFoldDB" id="A0A2U8GPK7"/>
<evidence type="ECO:0000256" key="3">
    <source>
        <dbReference type="ARBA" id="ARBA00022723"/>
    </source>
</evidence>
<evidence type="ECO:0000256" key="1">
    <source>
        <dbReference type="ARBA" id="ARBA00022448"/>
    </source>
</evidence>
<dbReference type="GO" id="GO:0005886">
    <property type="term" value="C:plasma membrane"/>
    <property type="evidence" value="ECO:0007669"/>
    <property type="project" value="TreeGrafter"/>
</dbReference>
<feature type="transmembrane region" description="Helical" evidence="7">
    <location>
        <begin position="96"/>
        <end position="116"/>
    </location>
</feature>
<organism evidence="9 10">
    <name type="scientific">Parazoarcus communis</name>
    <dbReference type="NCBI Taxonomy" id="41977"/>
    <lineage>
        <taxon>Bacteria</taxon>
        <taxon>Pseudomonadati</taxon>
        <taxon>Pseudomonadota</taxon>
        <taxon>Betaproteobacteria</taxon>
        <taxon>Rhodocyclales</taxon>
        <taxon>Zoogloeaceae</taxon>
        <taxon>Parazoarcus</taxon>
    </lineage>
</organism>
<dbReference type="SUPFAM" id="SSF54862">
    <property type="entry name" value="4Fe-4S ferredoxins"/>
    <property type="match status" value="1"/>
</dbReference>
<evidence type="ECO:0000259" key="8">
    <source>
        <dbReference type="Pfam" id="PF12801"/>
    </source>
</evidence>
<dbReference type="InterPro" id="IPR051684">
    <property type="entry name" value="Electron_Trans/Redox"/>
</dbReference>
<feature type="transmembrane region" description="Helical" evidence="7">
    <location>
        <begin position="215"/>
        <end position="235"/>
    </location>
</feature>
<gene>
    <name evidence="9" type="ORF">CEW83_06615</name>
</gene>
<dbReference type="PANTHER" id="PTHR30176:SF3">
    <property type="entry name" value="FERREDOXIN-TYPE PROTEIN NAPH"/>
    <property type="match status" value="1"/>
</dbReference>